<dbReference type="Proteomes" id="UP000256769">
    <property type="component" value="Unassembled WGS sequence"/>
</dbReference>
<proteinExistence type="predicted"/>
<dbReference type="AlphaFoldDB" id="A0A3D9CQQ4"/>
<protein>
    <submittedName>
        <fullName evidence="2">Uncharacterized protein</fullName>
    </submittedName>
</protein>
<keyword evidence="3" id="KW-1185">Reference proteome</keyword>
<keyword evidence="1" id="KW-0732">Signal</keyword>
<gene>
    <name evidence="2" type="ORF">DRF59_06480</name>
</gene>
<evidence type="ECO:0000313" key="3">
    <source>
        <dbReference type="Proteomes" id="UP000256769"/>
    </source>
</evidence>
<accession>A0A3D9CQQ4</accession>
<feature type="signal peptide" evidence="1">
    <location>
        <begin position="1"/>
        <end position="22"/>
    </location>
</feature>
<feature type="chain" id="PRO_5017742225" evidence="1">
    <location>
        <begin position="23"/>
        <end position="137"/>
    </location>
</feature>
<dbReference type="EMBL" id="QNUE01000004">
    <property type="protein sequence ID" value="REC67958.1"/>
    <property type="molecule type" value="Genomic_DNA"/>
</dbReference>
<sequence length="137" mass="15243">MLSKWFLIAILFFAFKKSLAQAADGLRLNVRLYPVQTLAIHTGLSDDGYGASSNELQSVTISSPSGFQVKAHYGKSPDPLYKDPMINKTGEYNLISRHKGVVQKTFTMDKDIQNPVKNFDSNPAKDETFLTLTLISK</sequence>
<dbReference type="OrthoDB" id="1259469at2"/>
<dbReference type="RefSeq" id="WP_115957947.1">
    <property type="nucleotide sequence ID" value="NZ_CBCRVL010000017.1"/>
</dbReference>
<evidence type="ECO:0000313" key="2">
    <source>
        <dbReference type="EMBL" id="REC67958.1"/>
    </source>
</evidence>
<evidence type="ECO:0000256" key="1">
    <source>
        <dbReference type="SAM" id="SignalP"/>
    </source>
</evidence>
<organism evidence="2 3">
    <name type="scientific">Chryseobacterium flavum</name>
    <dbReference type="NCBI Taxonomy" id="415851"/>
    <lineage>
        <taxon>Bacteria</taxon>
        <taxon>Pseudomonadati</taxon>
        <taxon>Bacteroidota</taxon>
        <taxon>Flavobacteriia</taxon>
        <taxon>Flavobacteriales</taxon>
        <taxon>Weeksellaceae</taxon>
        <taxon>Chryseobacterium group</taxon>
        <taxon>Chryseobacterium</taxon>
    </lineage>
</organism>
<reference evidence="2 3" key="1">
    <citation type="journal article" date="2007" name="Int. J. Syst. Evol. Microbiol.">
        <title>Chryseobacterium flavum sp. nov., isolated from polluted soil.</title>
        <authorList>
            <person name="Zhou Y."/>
            <person name="Dong J."/>
            <person name="Wang X."/>
            <person name="Huang X."/>
            <person name="Zhang K.Y."/>
            <person name="Zhang Y.Q."/>
            <person name="Guo Y.F."/>
            <person name="Lai R."/>
            <person name="Li W.J."/>
        </authorList>
    </citation>
    <scope>NUCLEOTIDE SEQUENCE [LARGE SCALE GENOMIC DNA]</scope>
    <source>
        <strain evidence="2 3">KCTC 12877</strain>
    </source>
</reference>
<comment type="caution">
    <text evidence="2">The sequence shown here is derived from an EMBL/GenBank/DDBJ whole genome shotgun (WGS) entry which is preliminary data.</text>
</comment>
<name>A0A3D9CQQ4_9FLAO</name>